<organism evidence="2">
    <name type="scientific">marine sediment metagenome</name>
    <dbReference type="NCBI Taxonomy" id="412755"/>
    <lineage>
        <taxon>unclassified sequences</taxon>
        <taxon>metagenomes</taxon>
        <taxon>ecological metagenomes</taxon>
    </lineage>
</organism>
<protein>
    <submittedName>
        <fullName evidence="2">Uncharacterized protein</fullName>
    </submittedName>
</protein>
<comment type="caution">
    <text evidence="2">The sequence shown here is derived from an EMBL/GenBank/DDBJ whole genome shotgun (WGS) entry which is preliminary data.</text>
</comment>
<dbReference type="AlphaFoldDB" id="A0A0F9TS29"/>
<accession>A0A0F9TS29</accession>
<proteinExistence type="predicted"/>
<keyword evidence="1" id="KW-0812">Transmembrane</keyword>
<keyword evidence="1" id="KW-1133">Transmembrane helix</keyword>
<name>A0A0F9TS29_9ZZZZ</name>
<keyword evidence="1" id="KW-0472">Membrane</keyword>
<evidence type="ECO:0000256" key="1">
    <source>
        <dbReference type="SAM" id="Phobius"/>
    </source>
</evidence>
<dbReference type="EMBL" id="LAZR01000179">
    <property type="protein sequence ID" value="KKN83820.1"/>
    <property type="molecule type" value="Genomic_DNA"/>
</dbReference>
<evidence type="ECO:0000313" key="2">
    <source>
        <dbReference type="EMBL" id="KKN83820.1"/>
    </source>
</evidence>
<feature type="transmembrane region" description="Helical" evidence="1">
    <location>
        <begin position="6"/>
        <end position="39"/>
    </location>
</feature>
<gene>
    <name evidence="2" type="ORF">LCGC14_0294730</name>
</gene>
<sequence length="44" mass="4839">MPILLHAVFFVAIVFAVLDAPAGIMLFTVISLWAVSLVLRPKEE</sequence>
<reference evidence="2" key="1">
    <citation type="journal article" date="2015" name="Nature">
        <title>Complex archaea that bridge the gap between prokaryotes and eukaryotes.</title>
        <authorList>
            <person name="Spang A."/>
            <person name="Saw J.H."/>
            <person name="Jorgensen S.L."/>
            <person name="Zaremba-Niedzwiedzka K."/>
            <person name="Martijn J."/>
            <person name="Lind A.E."/>
            <person name="van Eijk R."/>
            <person name="Schleper C."/>
            <person name="Guy L."/>
            <person name="Ettema T.J."/>
        </authorList>
    </citation>
    <scope>NUCLEOTIDE SEQUENCE</scope>
</reference>